<dbReference type="EMBL" id="BAFH01000003">
    <property type="protein sequence ID" value="GAB63142.1"/>
    <property type="molecule type" value="Genomic_DNA"/>
</dbReference>
<gene>
    <name evidence="1" type="ORF">KSU1_C1546</name>
</gene>
<dbReference type="eggNOG" id="COG0727">
    <property type="taxonomic scope" value="Bacteria"/>
</dbReference>
<evidence type="ECO:0008006" key="3">
    <source>
        <dbReference type="Google" id="ProtNLM"/>
    </source>
</evidence>
<dbReference type="Proteomes" id="UP000002985">
    <property type="component" value="Unassembled WGS sequence"/>
</dbReference>
<evidence type="ECO:0000313" key="2">
    <source>
        <dbReference type="Proteomes" id="UP000002985"/>
    </source>
</evidence>
<dbReference type="AlphaFoldDB" id="I3IN47"/>
<reference evidence="1 2" key="1">
    <citation type="journal article" date="2012" name="FEBS Lett.">
        <title>Anammox organism KSU-1 expresses a NirK-type copper-containing nitrite reductase instead of a NirS-type with cytochrome cd1.</title>
        <authorList>
            <person name="Hira D."/>
            <person name="Toh H."/>
            <person name="Migita C.T."/>
            <person name="Okubo H."/>
            <person name="Nishiyama T."/>
            <person name="Hattori M."/>
            <person name="Furukawa K."/>
            <person name="Fujii T."/>
        </authorList>
    </citation>
    <scope>NUCLEOTIDE SEQUENCE [LARGE SCALE GENOMIC DNA]</scope>
</reference>
<evidence type="ECO:0000313" key="1">
    <source>
        <dbReference type="EMBL" id="GAB63142.1"/>
    </source>
</evidence>
<dbReference type="Pfam" id="PF03692">
    <property type="entry name" value="CxxCxxCC"/>
    <property type="match status" value="1"/>
</dbReference>
<sequence length="156" mass="18245">MYMNSRILNKNRNTQGDPLPWFKEGLRFECQRCGRCCRGEPGVVWVNETEIKRISSFLGMSEAVFTRNYLRSINGRLSLLEYGNGDCIMYQDGCKIYAERPCQCRTFPFWTSNLEAISEWEKLKKTCPGIDKGKLHTMKDIQDSLQMYERRFGNTV</sequence>
<protein>
    <recommendedName>
        <fullName evidence="3">YkgJ family cysteine cluster protein</fullName>
    </recommendedName>
</protein>
<accession>I3IN47</accession>
<dbReference type="InterPro" id="IPR005358">
    <property type="entry name" value="Puta_zinc/iron-chelating_dom"/>
</dbReference>
<dbReference type="PANTHER" id="PTHR35866">
    <property type="entry name" value="PUTATIVE-RELATED"/>
    <property type="match status" value="1"/>
</dbReference>
<dbReference type="OrthoDB" id="9810361at2"/>
<proteinExistence type="predicted"/>
<comment type="caution">
    <text evidence="1">The sequence shown here is derived from an EMBL/GenBank/DDBJ whole genome shotgun (WGS) entry which is preliminary data.</text>
</comment>
<organism evidence="1 2">
    <name type="scientific">Candidatus Jettenia caeni</name>
    <dbReference type="NCBI Taxonomy" id="247490"/>
    <lineage>
        <taxon>Bacteria</taxon>
        <taxon>Pseudomonadati</taxon>
        <taxon>Planctomycetota</taxon>
        <taxon>Candidatus Brocadiia</taxon>
        <taxon>Candidatus Brocadiales</taxon>
        <taxon>Candidatus Brocadiaceae</taxon>
        <taxon>Candidatus Jettenia</taxon>
    </lineage>
</organism>
<keyword evidence="2" id="KW-1185">Reference proteome</keyword>
<dbReference type="PANTHER" id="PTHR35866:SF1">
    <property type="entry name" value="YKGJ FAMILY CYSTEINE CLUSTER PROTEIN"/>
    <property type="match status" value="1"/>
</dbReference>
<name>I3IN47_9BACT</name>
<dbReference type="STRING" id="247490.KSU1_C1546"/>